<dbReference type="InterPro" id="IPR013486">
    <property type="entry name" value="SpoIID/LytB"/>
</dbReference>
<keyword evidence="4" id="KW-1185">Reference proteome</keyword>
<comment type="caution">
    <text evidence="3">The sequence shown here is derived from an EMBL/GenBank/DDBJ whole genome shotgun (WGS) entry which is preliminary data.</text>
</comment>
<protein>
    <submittedName>
        <fullName evidence="3">Stage II sporulation protein SpoIID</fullName>
    </submittedName>
</protein>
<dbReference type="Pfam" id="PF08486">
    <property type="entry name" value="SpoIID"/>
    <property type="match status" value="1"/>
</dbReference>
<name>A0A154BW51_ANASB</name>
<proteinExistence type="predicted"/>
<evidence type="ECO:0000259" key="2">
    <source>
        <dbReference type="Pfam" id="PF08486"/>
    </source>
</evidence>
<evidence type="ECO:0000313" key="4">
    <source>
        <dbReference type="Proteomes" id="UP000076268"/>
    </source>
</evidence>
<dbReference type="NCBIfam" id="TIGR02669">
    <property type="entry name" value="SpoIID_LytB"/>
    <property type="match status" value="1"/>
</dbReference>
<dbReference type="STRING" id="1794912.AXX12_01610"/>
<sequence>MRNIKWQLLIAVLVIAAVSLSGCNLFKSPQKKPDAPQQQPQQTANAKEPDITVYMHETGEKKTMKMEDYIAGVVAGEMKPDWPVTALAAQAIIARTFTLEAIETKGGVKERGTQASTDIKEFQAYSGKAVNDNVRKAVEMTRGMVAVYQGKPIKSWFHASAGGKTATAKEGLAYNDPEPPYIQSVQSPDDLAPDDVKNWEVSFTKDEVIAALTKTGKKVSDISSLVIGQKGPSGRATMFTVNNSEQISAPPLRVALDSTKLKSLLLDKVEVSEDHVIFSGKGYGHGVGMSQWGANKMAVDGKKPEDIITHYFKGVTVEKRWQ</sequence>
<dbReference type="OrthoDB" id="9794671at2"/>
<evidence type="ECO:0000313" key="3">
    <source>
        <dbReference type="EMBL" id="KYZ78264.1"/>
    </source>
</evidence>
<evidence type="ECO:0000256" key="1">
    <source>
        <dbReference type="SAM" id="MobiDB-lite"/>
    </source>
</evidence>
<dbReference type="EMBL" id="LSGP01000001">
    <property type="protein sequence ID" value="KYZ78264.1"/>
    <property type="molecule type" value="Genomic_DNA"/>
</dbReference>
<gene>
    <name evidence="3" type="ORF">AXX12_01610</name>
</gene>
<dbReference type="RefSeq" id="WP_066237169.1">
    <property type="nucleotide sequence ID" value="NZ_LSGP01000001.1"/>
</dbReference>
<feature type="compositionally biased region" description="Low complexity" evidence="1">
    <location>
        <begin position="35"/>
        <end position="46"/>
    </location>
</feature>
<dbReference type="GO" id="GO:0030435">
    <property type="term" value="P:sporulation resulting in formation of a cellular spore"/>
    <property type="evidence" value="ECO:0007669"/>
    <property type="project" value="InterPro"/>
</dbReference>
<accession>A0A154BW51</accession>
<dbReference type="InterPro" id="IPR013693">
    <property type="entry name" value="SpoIID/LytB_N"/>
</dbReference>
<dbReference type="Proteomes" id="UP000076268">
    <property type="component" value="Unassembled WGS sequence"/>
</dbReference>
<feature type="domain" description="Sporulation stage II protein D amidase enhancer LytB N-terminal" evidence="2">
    <location>
        <begin position="56"/>
        <end position="148"/>
    </location>
</feature>
<organism evidence="3 4">
    <name type="scientific">Anaerosporomusa subterranea</name>
    <dbReference type="NCBI Taxonomy" id="1794912"/>
    <lineage>
        <taxon>Bacteria</taxon>
        <taxon>Bacillati</taxon>
        <taxon>Bacillota</taxon>
        <taxon>Negativicutes</taxon>
        <taxon>Acetonemataceae</taxon>
        <taxon>Anaerosporomusa</taxon>
    </lineage>
</organism>
<reference evidence="3 4" key="1">
    <citation type="submission" date="2016-02" db="EMBL/GenBank/DDBJ databases">
        <title>Anaerosporomusa subterraneum gen. nov., sp. nov., a spore-forming obligate anaerobe isolated from saprolite.</title>
        <authorList>
            <person name="Choi J.K."/>
            <person name="Shah M."/>
            <person name="Yee N."/>
        </authorList>
    </citation>
    <scope>NUCLEOTIDE SEQUENCE [LARGE SCALE GENOMIC DNA]</scope>
    <source>
        <strain evidence="3 4">RU4</strain>
    </source>
</reference>
<feature type="region of interest" description="Disordered" evidence="1">
    <location>
        <begin position="28"/>
        <end position="50"/>
    </location>
</feature>
<dbReference type="PROSITE" id="PS51257">
    <property type="entry name" value="PROKAR_LIPOPROTEIN"/>
    <property type="match status" value="1"/>
</dbReference>
<dbReference type="AlphaFoldDB" id="A0A154BW51"/>